<reference evidence="2 3" key="1">
    <citation type="submission" date="2023-08" db="EMBL/GenBank/DDBJ databases">
        <title>Black Yeasts Isolated from many extreme environments.</title>
        <authorList>
            <person name="Coleine C."/>
            <person name="Stajich J.E."/>
            <person name="Selbmann L."/>
        </authorList>
    </citation>
    <scope>NUCLEOTIDE SEQUENCE [LARGE SCALE GENOMIC DNA]</scope>
    <source>
        <strain evidence="2 3">CCFEE 5910</strain>
    </source>
</reference>
<feature type="compositionally biased region" description="Polar residues" evidence="1">
    <location>
        <begin position="184"/>
        <end position="216"/>
    </location>
</feature>
<sequence length="737" mass="82472">MASLFPDSSPAPLVTQQLDLSPTLNASSAVKKVGMSITLPRNFAPLSLDPNEAPRTPDQTFAQLELPPPPSHSTYRLRRPRVNLASFQSRRNVLSATLFASEIPVPSSAGPLVTSFSNADLPSDTIVPSVESSSPLRPKLFQAYSEPMDSTRLRLMEDTFTPHTPPGQTTQVLPEVKHDEWNLRRTTSVRSNQSDSSLSTTETYETRPTSYDGSVTEQDDQNSDPFTSHEPIKVIPATPQRKSKKLRLTNFLSKNNFDWPVDMDNHLFNVYQMYLADPTVTPFKTVPGSIPPTGVCHRVARRAKETWSKASRIEMPLIQRYKVRSLLDVRMTPREKTPDPDNFLSIANSDRRPSWPSESATRKRLKQLCREKFTISAHYNRLRESRSPSPFADQFVPKRPSRLSASPMQPMKDESMYSTREMHINLVATGATEPLAQLTTGDSPPMESALQNFNRDIDATEQVEAPTKGLGIQQEPIPVDKTKLYAGTNVPRLASPFSYNTWNGPIRPENHYRRQISKNHFDTVHATGPRLLSPFHPEMDAGMNFNKRRAQHNLEDELSPSGSSLAGHTLGLNLDEAPPAFVEEEPKQELIFSGFGDLNQRRVRLRNRGATLGTAHERIARLFTPFPPDQENNAPPVPPIPAQFASSSNTASQDIGLMPPKVDENQRRLGSPFELDPNKRSLRGKPRHLPSLSDPFIQFTHGMPTTANTQQTTNIGNIGDRLASFEQNLGDYRTPQF</sequence>
<dbReference type="AlphaFoldDB" id="A0AAN7Y847"/>
<accession>A0AAN7Y847</accession>
<dbReference type="EMBL" id="JAVRRJ010000002">
    <property type="protein sequence ID" value="KAK5088768.1"/>
    <property type="molecule type" value="Genomic_DNA"/>
</dbReference>
<feature type="region of interest" description="Disordered" evidence="1">
    <location>
        <begin position="645"/>
        <end position="692"/>
    </location>
</feature>
<organism evidence="2 3">
    <name type="scientific">Lithohypha guttulata</name>
    <dbReference type="NCBI Taxonomy" id="1690604"/>
    <lineage>
        <taxon>Eukaryota</taxon>
        <taxon>Fungi</taxon>
        <taxon>Dikarya</taxon>
        <taxon>Ascomycota</taxon>
        <taxon>Pezizomycotina</taxon>
        <taxon>Eurotiomycetes</taxon>
        <taxon>Chaetothyriomycetidae</taxon>
        <taxon>Chaetothyriales</taxon>
        <taxon>Trichomeriaceae</taxon>
        <taxon>Lithohypha</taxon>
    </lineage>
</organism>
<feature type="region of interest" description="Disordered" evidence="1">
    <location>
        <begin position="338"/>
        <end position="363"/>
    </location>
</feature>
<evidence type="ECO:0000256" key="1">
    <source>
        <dbReference type="SAM" id="MobiDB-lite"/>
    </source>
</evidence>
<proteinExistence type="predicted"/>
<protein>
    <submittedName>
        <fullName evidence="2">Uncharacterized protein</fullName>
    </submittedName>
</protein>
<feature type="region of interest" description="Disordered" evidence="1">
    <location>
        <begin position="384"/>
        <end position="410"/>
    </location>
</feature>
<gene>
    <name evidence="2" type="ORF">LTR05_002990</name>
</gene>
<keyword evidence="3" id="KW-1185">Reference proteome</keyword>
<comment type="caution">
    <text evidence="2">The sequence shown here is derived from an EMBL/GenBank/DDBJ whole genome shotgun (WGS) entry which is preliminary data.</text>
</comment>
<dbReference type="Proteomes" id="UP001309876">
    <property type="component" value="Unassembled WGS sequence"/>
</dbReference>
<evidence type="ECO:0000313" key="2">
    <source>
        <dbReference type="EMBL" id="KAK5088768.1"/>
    </source>
</evidence>
<feature type="region of interest" description="Disordered" evidence="1">
    <location>
        <begin position="158"/>
        <end position="240"/>
    </location>
</feature>
<evidence type="ECO:0000313" key="3">
    <source>
        <dbReference type="Proteomes" id="UP001309876"/>
    </source>
</evidence>
<name>A0AAN7Y847_9EURO</name>